<organism evidence="13">
    <name type="scientific">Cuerna arida</name>
    <dbReference type="NCBI Taxonomy" id="1464854"/>
    <lineage>
        <taxon>Eukaryota</taxon>
        <taxon>Metazoa</taxon>
        <taxon>Ecdysozoa</taxon>
        <taxon>Arthropoda</taxon>
        <taxon>Hexapoda</taxon>
        <taxon>Insecta</taxon>
        <taxon>Pterygota</taxon>
        <taxon>Neoptera</taxon>
        <taxon>Paraneoptera</taxon>
        <taxon>Hemiptera</taxon>
        <taxon>Auchenorrhyncha</taxon>
        <taxon>Membracoidea</taxon>
        <taxon>Cicadellidae</taxon>
        <taxon>Cicadellinae</taxon>
        <taxon>Proconiini</taxon>
        <taxon>Cuerna</taxon>
    </lineage>
</organism>
<dbReference type="PANTHER" id="PTHR45695:SF9">
    <property type="entry name" value="LEUCOKININ RECEPTOR"/>
    <property type="match status" value="1"/>
</dbReference>
<dbReference type="InterPro" id="IPR017452">
    <property type="entry name" value="GPCR_Rhodpsn_7TM"/>
</dbReference>
<evidence type="ECO:0000313" key="13">
    <source>
        <dbReference type="EMBL" id="JAS42925.1"/>
    </source>
</evidence>
<dbReference type="PROSITE" id="PS50262">
    <property type="entry name" value="G_PROTEIN_RECEP_F1_2"/>
    <property type="match status" value="1"/>
</dbReference>
<feature type="transmembrane region" description="Helical" evidence="10">
    <location>
        <begin position="303"/>
        <end position="327"/>
    </location>
</feature>
<dbReference type="GO" id="GO:0005886">
    <property type="term" value="C:plasma membrane"/>
    <property type="evidence" value="ECO:0007669"/>
    <property type="project" value="TreeGrafter"/>
</dbReference>
<accession>A0A1B6EYB8</accession>
<keyword evidence="7 9" id="KW-0675">Receptor</keyword>
<sequence length="398" mass="45496">MKMGRSMSYTFLSGILMVTSVLGKFLQNSGHNSIPSVLYMPPYVVRDNQLDLDANKYSTNHTDNLSYIPSPPHFMFYVIFCANCFTFTLGLVGNSLLLFVYGRNKALRTNTNTYILSIAVTDLLVTLTCASVPILTDLSGTWPFEETTCKLSQTIMEFSTYATVLTLTALSMERYYAVVHPIESHFSTKSMTIIINIIIWAVSFLCSIPKFINSGIRRHRIEGIQGYTERSYCVIHQDKTDLAKYLSLFDFIIFYTIPLCVICVLYACVSRHLMRTTDLVAKSSRMSVGQVRMARMRYKVAKMVIVLSAIFFVGFMPHNILILRLFFLEVTDTYWNSAASYAYCYGCLHFWMNPIALYVCCETIRKHFNEYLCCGFCPKKRNKTAPEIPVQDLSRRTS</sequence>
<feature type="transmembrane region" description="Helical" evidence="10">
    <location>
        <begin position="74"/>
        <end position="101"/>
    </location>
</feature>
<keyword evidence="11" id="KW-0732">Signal</keyword>
<gene>
    <name evidence="13" type="ORF">g.13496</name>
</gene>
<comment type="subcellular location">
    <subcellularLocation>
        <location evidence="1">Membrane</location>
        <topology evidence="1">Multi-pass membrane protein</topology>
    </subcellularLocation>
</comment>
<dbReference type="GO" id="GO:0004930">
    <property type="term" value="F:G protein-coupled receptor activity"/>
    <property type="evidence" value="ECO:0007669"/>
    <property type="project" value="UniProtKB-KW"/>
</dbReference>
<dbReference type="AlphaFoldDB" id="A0A1B6EYB8"/>
<evidence type="ECO:0000256" key="2">
    <source>
        <dbReference type="ARBA" id="ARBA00010663"/>
    </source>
</evidence>
<evidence type="ECO:0000256" key="6">
    <source>
        <dbReference type="ARBA" id="ARBA00023136"/>
    </source>
</evidence>
<dbReference type="PRINTS" id="PR00237">
    <property type="entry name" value="GPCRRHODOPSN"/>
</dbReference>
<evidence type="ECO:0000256" key="7">
    <source>
        <dbReference type="ARBA" id="ARBA00023170"/>
    </source>
</evidence>
<feature type="transmembrane region" description="Helical" evidence="10">
    <location>
        <begin position="339"/>
        <end position="361"/>
    </location>
</feature>
<keyword evidence="8 9" id="KW-0807">Transducer</keyword>
<dbReference type="Gene3D" id="1.20.1070.10">
    <property type="entry name" value="Rhodopsin 7-helix transmembrane proteins"/>
    <property type="match status" value="1"/>
</dbReference>
<dbReference type="PANTHER" id="PTHR45695">
    <property type="entry name" value="LEUCOKININ RECEPTOR-RELATED"/>
    <property type="match status" value="1"/>
</dbReference>
<evidence type="ECO:0000256" key="10">
    <source>
        <dbReference type="SAM" id="Phobius"/>
    </source>
</evidence>
<dbReference type="Pfam" id="PF00001">
    <property type="entry name" value="7tm_1"/>
    <property type="match status" value="1"/>
</dbReference>
<comment type="similarity">
    <text evidence="2 9">Belongs to the G-protein coupled receptor 1 family.</text>
</comment>
<feature type="transmembrane region" description="Helical" evidence="10">
    <location>
        <begin position="193"/>
        <end position="212"/>
    </location>
</feature>
<evidence type="ECO:0000256" key="5">
    <source>
        <dbReference type="ARBA" id="ARBA00023040"/>
    </source>
</evidence>
<feature type="transmembrane region" description="Helical" evidence="10">
    <location>
        <begin position="113"/>
        <end position="135"/>
    </location>
</feature>
<evidence type="ECO:0000256" key="11">
    <source>
        <dbReference type="SAM" id="SignalP"/>
    </source>
</evidence>
<keyword evidence="6 10" id="KW-0472">Membrane</keyword>
<reference evidence="13" key="1">
    <citation type="submission" date="2015-11" db="EMBL/GenBank/DDBJ databases">
        <title>De novo transcriptome assembly of four potential Pierce s Disease insect vectors from Arizona vineyards.</title>
        <authorList>
            <person name="Tassone E.E."/>
        </authorList>
    </citation>
    <scope>NUCLEOTIDE SEQUENCE</scope>
</reference>
<evidence type="ECO:0000256" key="9">
    <source>
        <dbReference type="RuleBase" id="RU000688"/>
    </source>
</evidence>
<keyword evidence="5 9" id="KW-0297">G-protein coupled receptor</keyword>
<dbReference type="PROSITE" id="PS00237">
    <property type="entry name" value="G_PROTEIN_RECEP_F1_1"/>
    <property type="match status" value="1"/>
</dbReference>
<dbReference type="EMBL" id="GECZ01026844">
    <property type="protein sequence ID" value="JAS42925.1"/>
    <property type="molecule type" value="Transcribed_RNA"/>
</dbReference>
<evidence type="ECO:0000256" key="8">
    <source>
        <dbReference type="ARBA" id="ARBA00023224"/>
    </source>
</evidence>
<protein>
    <recommendedName>
        <fullName evidence="12">G-protein coupled receptors family 1 profile domain-containing protein</fullName>
    </recommendedName>
</protein>
<name>A0A1B6EYB8_9HEMI</name>
<feature type="chain" id="PRO_5008582446" description="G-protein coupled receptors family 1 profile domain-containing protein" evidence="11">
    <location>
        <begin position="24"/>
        <end position="398"/>
    </location>
</feature>
<feature type="transmembrane region" description="Helical" evidence="10">
    <location>
        <begin position="155"/>
        <end position="172"/>
    </location>
</feature>
<keyword evidence="3 9" id="KW-0812">Transmembrane</keyword>
<dbReference type="SUPFAM" id="SSF81321">
    <property type="entry name" value="Family A G protein-coupled receptor-like"/>
    <property type="match status" value="1"/>
</dbReference>
<feature type="signal peptide" evidence="11">
    <location>
        <begin position="1"/>
        <end position="23"/>
    </location>
</feature>
<feature type="transmembrane region" description="Helical" evidence="10">
    <location>
        <begin position="248"/>
        <end position="269"/>
    </location>
</feature>
<dbReference type="InterPro" id="IPR000276">
    <property type="entry name" value="GPCR_Rhodpsn"/>
</dbReference>
<keyword evidence="4 10" id="KW-1133">Transmembrane helix</keyword>
<evidence type="ECO:0000256" key="4">
    <source>
        <dbReference type="ARBA" id="ARBA00022989"/>
    </source>
</evidence>
<proteinExistence type="inferred from homology"/>
<evidence type="ECO:0000256" key="3">
    <source>
        <dbReference type="ARBA" id="ARBA00022692"/>
    </source>
</evidence>
<evidence type="ECO:0000259" key="12">
    <source>
        <dbReference type="PROSITE" id="PS50262"/>
    </source>
</evidence>
<feature type="domain" description="G-protein coupled receptors family 1 profile" evidence="12">
    <location>
        <begin position="93"/>
        <end position="357"/>
    </location>
</feature>
<evidence type="ECO:0000256" key="1">
    <source>
        <dbReference type="ARBA" id="ARBA00004141"/>
    </source>
</evidence>